<protein>
    <submittedName>
        <fullName evidence="2">Uncharacterized protein</fullName>
    </submittedName>
</protein>
<organism evidence="2">
    <name type="scientific">Xenorhabdus bovienii str. kraussei Becker Underwood</name>
    <dbReference type="NCBI Taxonomy" id="1398204"/>
    <lineage>
        <taxon>Bacteria</taxon>
        <taxon>Pseudomonadati</taxon>
        <taxon>Pseudomonadota</taxon>
        <taxon>Gammaproteobacteria</taxon>
        <taxon>Enterobacterales</taxon>
        <taxon>Morganellaceae</taxon>
        <taxon>Xenorhabdus</taxon>
    </lineage>
</organism>
<reference evidence="2" key="1">
    <citation type="submission" date="2013-07" db="EMBL/GenBank/DDBJ databases">
        <title>Sub-species coevolution in mutualistic symbiosis.</title>
        <authorList>
            <person name="Murfin K."/>
            <person name="Klassen J."/>
            <person name="Lee M."/>
            <person name="Forst S."/>
            <person name="Stock P."/>
            <person name="Goodrich-Blair H."/>
        </authorList>
    </citation>
    <scope>NUCLEOTIDE SEQUENCE [LARGE SCALE GENOMIC DNA]</scope>
    <source>
        <strain evidence="2">Kraussei Becker Underwood</strain>
    </source>
</reference>
<accession>A0A077PR65</accession>
<dbReference type="AlphaFoldDB" id="A0A077PR65"/>
<sequence>MIGGDHRFGQVMGDFDRSFHRAAMPRAKQPVTNAADPPLNTGGGQTAGDNLSRIEGGLRYWHKGSDDGDSDRKSRTWRLHHY</sequence>
<comment type="caution">
    <text evidence="2">The sequence shown here is derived from an EMBL/GenBank/DDBJ whole genome shotgun (WGS) entry which is preliminary data.</text>
</comment>
<feature type="region of interest" description="Disordered" evidence="1">
    <location>
        <begin position="27"/>
        <end position="82"/>
    </location>
</feature>
<dbReference type="EMBL" id="CBSZ010000433">
    <property type="protein sequence ID" value="CDH26795.1"/>
    <property type="molecule type" value="Genomic_DNA"/>
</dbReference>
<dbReference type="Proteomes" id="UP000028493">
    <property type="component" value="Unassembled WGS sequence"/>
</dbReference>
<proteinExistence type="predicted"/>
<dbReference type="HOGENOM" id="CLU_2557520_0_0_6"/>
<feature type="compositionally biased region" description="Basic and acidic residues" evidence="1">
    <location>
        <begin position="63"/>
        <end position="74"/>
    </location>
</feature>
<name>A0A077PR65_XENBV</name>
<evidence type="ECO:0000313" key="2">
    <source>
        <dbReference type="EMBL" id="CDH26795.1"/>
    </source>
</evidence>
<gene>
    <name evidence="2" type="ORF">XBKB1_940024</name>
</gene>
<evidence type="ECO:0000256" key="1">
    <source>
        <dbReference type="SAM" id="MobiDB-lite"/>
    </source>
</evidence>